<dbReference type="EMBL" id="CADCTG010000216">
    <property type="protein sequence ID" value="CAA9266088.1"/>
    <property type="molecule type" value="Genomic_DNA"/>
</dbReference>
<proteinExistence type="predicted"/>
<accession>A0A6J4J0Z7</accession>
<sequence>ERRPAAPLPRARHRHGPDRRRARPGHALGLQSRRRNRLAPPRLPLRRGAGHGRQPLGRAAGRLHRDGGAQSRPILHPRRRGGAQRGQRRLGAALLRRNRGEGHAGL</sequence>
<feature type="compositionally biased region" description="Basic residues" evidence="1">
    <location>
        <begin position="10"/>
        <end position="24"/>
    </location>
</feature>
<reference evidence="2" key="1">
    <citation type="submission" date="2020-02" db="EMBL/GenBank/DDBJ databases">
        <authorList>
            <person name="Meier V. D."/>
        </authorList>
    </citation>
    <scope>NUCLEOTIDE SEQUENCE</scope>
    <source>
        <strain evidence="2">AVDCRST_MAG08</strain>
    </source>
</reference>
<feature type="non-terminal residue" evidence="2">
    <location>
        <position position="106"/>
    </location>
</feature>
<evidence type="ECO:0000313" key="2">
    <source>
        <dbReference type="EMBL" id="CAA9266088.1"/>
    </source>
</evidence>
<gene>
    <name evidence="2" type="ORF">AVDCRST_MAG08-2904</name>
</gene>
<feature type="region of interest" description="Disordered" evidence="1">
    <location>
        <begin position="1"/>
        <end position="106"/>
    </location>
</feature>
<feature type="non-terminal residue" evidence="2">
    <location>
        <position position="1"/>
    </location>
</feature>
<evidence type="ECO:0000256" key="1">
    <source>
        <dbReference type="SAM" id="MobiDB-lite"/>
    </source>
</evidence>
<organism evidence="2">
    <name type="scientific">uncultured Acetobacteraceae bacterium</name>
    <dbReference type="NCBI Taxonomy" id="169975"/>
    <lineage>
        <taxon>Bacteria</taxon>
        <taxon>Pseudomonadati</taxon>
        <taxon>Pseudomonadota</taxon>
        <taxon>Alphaproteobacteria</taxon>
        <taxon>Acetobacterales</taxon>
        <taxon>Acetobacteraceae</taxon>
        <taxon>environmental samples</taxon>
    </lineage>
</organism>
<name>A0A6J4J0Z7_9PROT</name>
<protein>
    <submittedName>
        <fullName evidence="2">Uncharacterized protein PA0131</fullName>
    </submittedName>
</protein>
<feature type="compositionally biased region" description="Basic residues" evidence="1">
    <location>
        <begin position="75"/>
        <end position="88"/>
    </location>
</feature>
<dbReference type="AlphaFoldDB" id="A0A6J4J0Z7"/>